<dbReference type="KEGG" id="mliy:RYJ27_08095"/>
<gene>
    <name evidence="3" type="ORF">RYJ27_08095</name>
</gene>
<name>A0AAU0MEV1_9MICO</name>
<keyword evidence="2" id="KW-0812">Transmembrane</keyword>
<keyword evidence="2" id="KW-0472">Membrane</keyword>
<evidence type="ECO:0000256" key="2">
    <source>
        <dbReference type="SAM" id="Phobius"/>
    </source>
</evidence>
<dbReference type="RefSeq" id="WP_330169822.1">
    <property type="nucleotide sequence ID" value="NZ_CP137080.1"/>
</dbReference>
<evidence type="ECO:0000256" key="1">
    <source>
        <dbReference type="SAM" id="MobiDB-lite"/>
    </source>
</evidence>
<accession>A0AAU0MEV1</accession>
<feature type="transmembrane region" description="Helical" evidence="2">
    <location>
        <begin position="9"/>
        <end position="29"/>
    </location>
</feature>
<keyword evidence="2" id="KW-1133">Transmembrane helix</keyword>
<feature type="region of interest" description="Disordered" evidence="1">
    <location>
        <begin position="55"/>
        <end position="74"/>
    </location>
</feature>
<keyword evidence="4" id="KW-1185">Reference proteome</keyword>
<dbReference type="EMBL" id="CP137080">
    <property type="protein sequence ID" value="WOQ68680.1"/>
    <property type="molecule type" value="Genomic_DNA"/>
</dbReference>
<feature type="compositionally biased region" description="Basic and acidic residues" evidence="1">
    <location>
        <begin position="63"/>
        <end position="74"/>
    </location>
</feature>
<evidence type="ECO:0000313" key="3">
    <source>
        <dbReference type="EMBL" id="WOQ68680.1"/>
    </source>
</evidence>
<dbReference type="Proteomes" id="UP001329313">
    <property type="component" value="Chromosome"/>
</dbReference>
<protein>
    <recommendedName>
        <fullName evidence="5">DUF5668 domain-containing protein</fullName>
    </recommendedName>
</protein>
<evidence type="ECO:0008006" key="5">
    <source>
        <dbReference type="Google" id="ProtNLM"/>
    </source>
</evidence>
<dbReference type="AlphaFoldDB" id="A0AAU0MEV1"/>
<reference evidence="3 4" key="1">
    <citation type="submission" date="2023-10" db="EMBL/GenBank/DDBJ databases">
        <title>Y20.</title>
        <authorList>
            <person name="Zhang G."/>
            <person name="Ding Y."/>
        </authorList>
    </citation>
    <scope>NUCLEOTIDE SEQUENCE [LARGE SCALE GENOMIC DNA]</scope>
    <source>
        <strain evidence="3 4">Y20</strain>
    </source>
</reference>
<organism evidence="3 4">
    <name type="scientific">Microbacterium limosum</name>
    <dbReference type="NCBI Taxonomy" id="3079935"/>
    <lineage>
        <taxon>Bacteria</taxon>
        <taxon>Bacillati</taxon>
        <taxon>Actinomycetota</taxon>
        <taxon>Actinomycetes</taxon>
        <taxon>Micrococcales</taxon>
        <taxon>Microbacteriaceae</taxon>
        <taxon>Microbacterium</taxon>
    </lineage>
</organism>
<evidence type="ECO:0000313" key="4">
    <source>
        <dbReference type="Proteomes" id="UP001329313"/>
    </source>
</evidence>
<proteinExistence type="predicted"/>
<feature type="transmembrane region" description="Helical" evidence="2">
    <location>
        <begin position="35"/>
        <end position="61"/>
    </location>
</feature>
<sequence>MSDGELRRVVLSLLFVLIWAFSGGMDGGIEGFWPVWPIAGIAIGVVFAGVAAFGSGGGAPTESRIRSEMKRLSD</sequence>